<organism evidence="3 4">
    <name type="scientific">Brachybacterium huguangmaarense</name>
    <dbReference type="NCBI Taxonomy" id="1652028"/>
    <lineage>
        <taxon>Bacteria</taxon>
        <taxon>Bacillati</taxon>
        <taxon>Actinomycetota</taxon>
        <taxon>Actinomycetes</taxon>
        <taxon>Micrococcales</taxon>
        <taxon>Dermabacteraceae</taxon>
        <taxon>Brachybacterium</taxon>
    </lineage>
</organism>
<feature type="region of interest" description="Disordered" evidence="1">
    <location>
        <begin position="1"/>
        <end position="63"/>
    </location>
</feature>
<accession>A0ABY6G165</accession>
<proteinExistence type="predicted"/>
<keyword evidence="4" id="KW-1185">Reference proteome</keyword>
<sequence length="216" mass="23477">MTARRPGAPRRAGRPVSSSTGRPSGAPSARGGSSRARTASSRPADAARPRRSASTAPHETDGPVWGITRRALVLIALIVVALATLVPTVNRYVVQRQQLATAQDQVAQQQSDVKDLQAQVDRWDDPTFVAAQARERLLFAMPGETQYRLTDTSGKDVPLTEDQQTQEAAKKRDWFDALWTSVEGSSRLRPEDIPDQTVTPESTQSPQAPPTEESTP</sequence>
<gene>
    <name evidence="3" type="ORF">BRM3_13360</name>
</gene>
<reference evidence="3" key="1">
    <citation type="submission" date="2022-10" db="EMBL/GenBank/DDBJ databases">
        <title>Whole-Genome Sequencing of Brachybacterium huguangmaarense BRM-3, Isolated from Betula schmidtii.</title>
        <authorList>
            <person name="Haam D."/>
        </authorList>
    </citation>
    <scope>NUCLEOTIDE SEQUENCE</scope>
    <source>
        <strain evidence="3">BRM-3</strain>
    </source>
</reference>
<evidence type="ECO:0000256" key="2">
    <source>
        <dbReference type="SAM" id="Phobius"/>
    </source>
</evidence>
<dbReference type="Pfam" id="PF04977">
    <property type="entry name" value="DivIC"/>
    <property type="match status" value="1"/>
</dbReference>
<keyword evidence="2" id="KW-0472">Membrane</keyword>
<dbReference type="EMBL" id="CP107020">
    <property type="protein sequence ID" value="UYG16571.1"/>
    <property type="molecule type" value="Genomic_DNA"/>
</dbReference>
<feature type="compositionally biased region" description="Low complexity" evidence="1">
    <location>
        <begin position="21"/>
        <end position="57"/>
    </location>
</feature>
<feature type="region of interest" description="Disordered" evidence="1">
    <location>
        <begin position="149"/>
        <end position="170"/>
    </location>
</feature>
<keyword evidence="2" id="KW-1133">Transmembrane helix</keyword>
<feature type="transmembrane region" description="Helical" evidence="2">
    <location>
        <begin position="71"/>
        <end position="89"/>
    </location>
</feature>
<feature type="compositionally biased region" description="Polar residues" evidence="1">
    <location>
        <begin position="196"/>
        <end position="216"/>
    </location>
</feature>
<dbReference type="RefSeq" id="WP_263593784.1">
    <property type="nucleotide sequence ID" value="NZ_CP107020.1"/>
</dbReference>
<evidence type="ECO:0000313" key="4">
    <source>
        <dbReference type="Proteomes" id="UP001164305"/>
    </source>
</evidence>
<protein>
    <submittedName>
        <fullName evidence="3">Septum formation initiator family protein</fullName>
    </submittedName>
</protein>
<keyword evidence="2" id="KW-0812">Transmembrane</keyword>
<evidence type="ECO:0000256" key="1">
    <source>
        <dbReference type="SAM" id="MobiDB-lite"/>
    </source>
</evidence>
<dbReference type="Proteomes" id="UP001164305">
    <property type="component" value="Chromosome"/>
</dbReference>
<name>A0ABY6G165_9MICO</name>
<dbReference type="InterPro" id="IPR007060">
    <property type="entry name" value="FtsL/DivIC"/>
</dbReference>
<evidence type="ECO:0000313" key="3">
    <source>
        <dbReference type="EMBL" id="UYG16571.1"/>
    </source>
</evidence>
<feature type="region of interest" description="Disordered" evidence="1">
    <location>
        <begin position="183"/>
        <end position="216"/>
    </location>
</feature>